<dbReference type="Proteomes" id="UP001165427">
    <property type="component" value="Unassembled WGS sequence"/>
</dbReference>
<dbReference type="RefSeq" id="WP_246906693.1">
    <property type="nucleotide sequence ID" value="NZ_JALJRB010000009.1"/>
</dbReference>
<feature type="domain" description="HTH luxR-type" evidence="6">
    <location>
        <begin position="146"/>
        <end position="211"/>
    </location>
</feature>
<dbReference type="Pfam" id="PF00196">
    <property type="entry name" value="GerE"/>
    <property type="match status" value="1"/>
</dbReference>
<evidence type="ECO:0000259" key="6">
    <source>
        <dbReference type="PROSITE" id="PS50043"/>
    </source>
</evidence>
<dbReference type="Gene3D" id="3.40.50.2300">
    <property type="match status" value="1"/>
</dbReference>
<keyword evidence="3" id="KW-0238">DNA-binding</keyword>
<dbReference type="SMART" id="SM00448">
    <property type="entry name" value="REC"/>
    <property type="match status" value="1"/>
</dbReference>
<keyword evidence="2" id="KW-0805">Transcription regulation</keyword>
<dbReference type="Pfam" id="PF00072">
    <property type="entry name" value="Response_reg"/>
    <property type="match status" value="1"/>
</dbReference>
<evidence type="ECO:0000256" key="2">
    <source>
        <dbReference type="ARBA" id="ARBA00023015"/>
    </source>
</evidence>
<organism evidence="8 9">
    <name type="scientific">Desulfatitalea alkaliphila</name>
    <dbReference type="NCBI Taxonomy" id="2929485"/>
    <lineage>
        <taxon>Bacteria</taxon>
        <taxon>Pseudomonadati</taxon>
        <taxon>Thermodesulfobacteriota</taxon>
        <taxon>Desulfobacteria</taxon>
        <taxon>Desulfobacterales</taxon>
        <taxon>Desulfosarcinaceae</taxon>
        <taxon>Desulfatitalea</taxon>
    </lineage>
</organism>
<keyword evidence="4" id="KW-0804">Transcription</keyword>
<dbReference type="CDD" id="cd17535">
    <property type="entry name" value="REC_NarL-like"/>
    <property type="match status" value="1"/>
</dbReference>
<dbReference type="CDD" id="cd06170">
    <property type="entry name" value="LuxR_C_like"/>
    <property type="match status" value="1"/>
</dbReference>
<dbReference type="InterPro" id="IPR058245">
    <property type="entry name" value="NreC/VraR/RcsB-like_REC"/>
</dbReference>
<dbReference type="SUPFAM" id="SSF46894">
    <property type="entry name" value="C-terminal effector domain of the bipartite response regulators"/>
    <property type="match status" value="1"/>
</dbReference>
<dbReference type="SMART" id="SM00421">
    <property type="entry name" value="HTH_LUXR"/>
    <property type="match status" value="1"/>
</dbReference>
<evidence type="ECO:0000256" key="1">
    <source>
        <dbReference type="ARBA" id="ARBA00022553"/>
    </source>
</evidence>
<protein>
    <submittedName>
        <fullName evidence="8">Response regulator transcription factor</fullName>
    </submittedName>
</protein>
<accession>A0AA41UJX9</accession>
<dbReference type="InterPro" id="IPR000792">
    <property type="entry name" value="Tscrpt_reg_LuxR_C"/>
</dbReference>
<comment type="caution">
    <text evidence="8">The sequence shown here is derived from an EMBL/GenBank/DDBJ whole genome shotgun (WGS) entry which is preliminary data.</text>
</comment>
<feature type="modified residue" description="4-aspartylphosphate" evidence="5">
    <location>
        <position position="55"/>
    </location>
</feature>
<dbReference type="PROSITE" id="PS50110">
    <property type="entry name" value="RESPONSE_REGULATORY"/>
    <property type="match status" value="1"/>
</dbReference>
<dbReference type="SUPFAM" id="SSF52172">
    <property type="entry name" value="CheY-like"/>
    <property type="match status" value="1"/>
</dbReference>
<evidence type="ECO:0000313" key="9">
    <source>
        <dbReference type="Proteomes" id="UP001165427"/>
    </source>
</evidence>
<sequence>MCIRILLVDDHSIIRQGLRVLLEKKPKFEVVGEAENGRVALSMARKLEPDVIVMDINMPDLNGVDAARQILAERPESRIIALSMYSDRSYVKGMLKAGVAGYLLKNCAFDELTKAILAVAGNQTYLSPKVSDIVRKEFVKLMDAGELGVAEALTDKEREVLQMIAEGKKTKDIAERLHISVKTVEARRGKIMEKLRINSVAGLTKFAIREGLTSVEI</sequence>
<keyword evidence="1 5" id="KW-0597">Phosphoprotein</keyword>
<reference evidence="8" key="1">
    <citation type="submission" date="2022-04" db="EMBL/GenBank/DDBJ databases">
        <title>Desulfatitalea alkaliphila sp. nov., a novel anaerobic sulfate-reducing bacterium isolated from terrestrial mud volcano, Taman Peninsula, Russia.</title>
        <authorList>
            <person name="Khomyakova M.A."/>
            <person name="Merkel A.Y."/>
            <person name="Slobodkin A.I."/>
        </authorList>
    </citation>
    <scope>NUCLEOTIDE SEQUENCE</scope>
    <source>
        <strain evidence="8">M08but</strain>
    </source>
</reference>
<dbReference type="InterPro" id="IPR016032">
    <property type="entry name" value="Sig_transdc_resp-reg_C-effctor"/>
</dbReference>
<feature type="domain" description="Response regulatory" evidence="7">
    <location>
        <begin position="4"/>
        <end position="120"/>
    </location>
</feature>
<dbReference type="AlphaFoldDB" id="A0AA41UJX9"/>
<dbReference type="EMBL" id="JALJRB010000009">
    <property type="protein sequence ID" value="MCJ8500907.1"/>
    <property type="molecule type" value="Genomic_DNA"/>
</dbReference>
<name>A0AA41UJX9_9BACT</name>
<dbReference type="GO" id="GO:0006355">
    <property type="term" value="P:regulation of DNA-templated transcription"/>
    <property type="evidence" value="ECO:0007669"/>
    <property type="project" value="InterPro"/>
</dbReference>
<evidence type="ECO:0000256" key="5">
    <source>
        <dbReference type="PROSITE-ProRule" id="PRU00169"/>
    </source>
</evidence>
<dbReference type="PANTHER" id="PTHR43214:SF41">
    <property type="entry name" value="NITRATE_NITRITE RESPONSE REGULATOR PROTEIN NARP"/>
    <property type="match status" value="1"/>
</dbReference>
<keyword evidence="9" id="KW-1185">Reference proteome</keyword>
<dbReference type="InterPro" id="IPR039420">
    <property type="entry name" value="WalR-like"/>
</dbReference>
<dbReference type="InterPro" id="IPR011006">
    <property type="entry name" value="CheY-like_superfamily"/>
</dbReference>
<evidence type="ECO:0000313" key="8">
    <source>
        <dbReference type="EMBL" id="MCJ8500907.1"/>
    </source>
</evidence>
<dbReference type="PROSITE" id="PS50043">
    <property type="entry name" value="HTH_LUXR_2"/>
    <property type="match status" value="1"/>
</dbReference>
<evidence type="ECO:0000256" key="4">
    <source>
        <dbReference type="ARBA" id="ARBA00023163"/>
    </source>
</evidence>
<evidence type="ECO:0000256" key="3">
    <source>
        <dbReference type="ARBA" id="ARBA00023125"/>
    </source>
</evidence>
<dbReference type="PANTHER" id="PTHR43214">
    <property type="entry name" value="TWO-COMPONENT RESPONSE REGULATOR"/>
    <property type="match status" value="1"/>
</dbReference>
<dbReference type="PRINTS" id="PR00038">
    <property type="entry name" value="HTHLUXR"/>
</dbReference>
<dbReference type="GO" id="GO:0003677">
    <property type="term" value="F:DNA binding"/>
    <property type="evidence" value="ECO:0007669"/>
    <property type="project" value="UniProtKB-KW"/>
</dbReference>
<proteinExistence type="predicted"/>
<dbReference type="InterPro" id="IPR001789">
    <property type="entry name" value="Sig_transdc_resp-reg_receiver"/>
</dbReference>
<gene>
    <name evidence="8" type="ORF">MRX98_10020</name>
</gene>
<evidence type="ECO:0000259" key="7">
    <source>
        <dbReference type="PROSITE" id="PS50110"/>
    </source>
</evidence>
<dbReference type="GO" id="GO:0000160">
    <property type="term" value="P:phosphorelay signal transduction system"/>
    <property type="evidence" value="ECO:0007669"/>
    <property type="project" value="InterPro"/>
</dbReference>